<proteinExistence type="predicted"/>
<dbReference type="SUPFAM" id="SSF51905">
    <property type="entry name" value="FAD/NAD(P)-binding domain"/>
    <property type="match status" value="1"/>
</dbReference>
<accession>A0A5B8U7U0</accession>
<gene>
    <name evidence="2" type="ORF">FSW04_16490</name>
</gene>
<protein>
    <submittedName>
        <fullName evidence="2">FAD-dependent oxidoreductase</fullName>
    </submittedName>
</protein>
<name>A0A5B8U7U0_9ACTN</name>
<evidence type="ECO:0000259" key="1">
    <source>
        <dbReference type="Pfam" id="PF01266"/>
    </source>
</evidence>
<dbReference type="RefSeq" id="WP_146921188.1">
    <property type="nucleotide sequence ID" value="NZ_CP042430.1"/>
</dbReference>
<dbReference type="AlphaFoldDB" id="A0A5B8U7U0"/>
<feature type="domain" description="FAD dependent oxidoreductase" evidence="1">
    <location>
        <begin position="47"/>
        <end position="408"/>
    </location>
</feature>
<evidence type="ECO:0000313" key="2">
    <source>
        <dbReference type="EMBL" id="QEC49011.1"/>
    </source>
</evidence>
<dbReference type="Proteomes" id="UP000321805">
    <property type="component" value="Chromosome"/>
</dbReference>
<dbReference type="Pfam" id="PF01266">
    <property type="entry name" value="DAO"/>
    <property type="match status" value="1"/>
</dbReference>
<dbReference type="Gene3D" id="3.30.9.10">
    <property type="entry name" value="D-Amino Acid Oxidase, subunit A, domain 2"/>
    <property type="match status" value="1"/>
</dbReference>
<dbReference type="Gene3D" id="3.50.50.60">
    <property type="entry name" value="FAD/NAD(P)-binding domain"/>
    <property type="match status" value="1"/>
</dbReference>
<evidence type="ECO:0000313" key="3">
    <source>
        <dbReference type="Proteomes" id="UP000321805"/>
    </source>
</evidence>
<sequence>MPRPWPKTPPSRRDRAAYADAAPVPFWLDTAAPRAPDAPLEAPAETDLCIVGGGFTGLWAALHAKAADPAREVVLLEADRIGAGASGRNGGFVVASLTHGLVNGLARFADELDVLERLAAENYDGLRADLDRHGIDAHLDETGELTALLEPHEVARAEHEAGLLRRFGHNVEVLDRDAMRAELDSPTYLGGLWDRTGAGILDPGRLADGLRYACRAAGVRLHEHSPATGLREAGAGVVVATPGATLTARRVLLATSAYPPLLRALRRYVVPVYDYVLVSEPLDAARLDAIGWRHRQGIGDGGNDFHYYRMTRDDRILWGGFDAVYRRGGPVGPQFDTHDPTFARLAQNFFVTFPQLDGLRFTHRWGGAIDTCSRFSVFFGTAHGGRVAHATGYTGLGVAATRFGARVALDLLDGRDTEATRLRYVRRRPVPFPPEPLRTGVIRLTQNRLAAADARQGRRGLWLGTLDRLGLGFDS</sequence>
<dbReference type="OrthoDB" id="9805852at2"/>
<reference evidence="2 3" key="1">
    <citation type="journal article" date="2018" name="J. Microbiol.">
        <title>Baekduia soli gen. nov., sp. nov., a novel bacterium isolated from the soil of Baekdu Mountain and proposal of a novel family name, Baekduiaceae fam. nov.</title>
        <authorList>
            <person name="An D.S."/>
            <person name="Siddiqi M.Z."/>
            <person name="Kim K.H."/>
            <person name="Yu H.S."/>
            <person name="Im W.T."/>
        </authorList>
    </citation>
    <scope>NUCLEOTIDE SEQUENCE [LARGE SCALE GENOMIC DNA]</scope>
    <source>
        <strain evidence="2 3">BR7-21</strain>
    </source>
</reference>
<dbReference type="PANTHER" id="PTHR13847">
    <property type="entry name" value="SARCOSINE DEHYDROGENASE-RELATED"/>
    <property type="match status" value="1"/>
</dbReference>
<dbReference type="InterPro" id="IPR036188">
    <property type="entry name" value="FAD/NAD-bd_sf"/>
</dbReference>
<dbReference type="GO" id="GO:0005737">
    <property type="term" value="C:cytoplasm"/>
    <property type="evidence" value="ECO:0007669"/>
    <property type="project" value="TreeGrafter"/>
</dbReference>
<keyword evidence="3" id="KW-1185">Reference proteome</keyword>
<dbReference type="PANTHER" id="PTHR13847:SF281">
    <property type="entry name" value="FAD DEPENDENT OXIDOREDUCTASE DOMAIN-CONTAINING PROTEIN"/>
    <property type="match status" value="1"/>
</dbReference>
<dbReference type="EMBL" id="CP042430">
    <property type="protein sequence ID" value="QEC49011.1"/>
    <property type="molecule type" value="Genomic_DNA"/>
</dbReference>
<dbReference type="InterPro" id="IPR006076">
    <property type="entry name" value="FAD-dep_OxRdtase"/>
</dbReference>
<dbReference type="KEGG" id="bsol:FSW04_16490"/>
<organism evidence="2 3">
    <name type="scientific">Baekduia soli</name>
    <dbReference type="NCBI Taxonomy" id="496014"/>
    <lineage>
        <taxon>Bacteria</taxon>
        <taxon>Bacillati</taxon>
        <taxon>Actinomycetota</taxon>
        <taxon>Thermoleophilia</taxon>
        <taxon>Solirubrobacterales</taxon>
        <taxon>Baekduiaceae</taxon>
        <taxon>Baekduia</taxon>
    </lineage>
</organism>